<dbReference type="Proteomes" id="UP000814172">
    <property type="component" value="Unassembled WGS sequence"/>
</dbReference>
<gene>
    <name evidence="1" type="ORF">GIW75_07405</name>
</gene>
<evidence type="ECO:0000313" key="1">
    <source>
        <dbReference type="EMBL" id="MCF5056784.1"/>
    </source>
</evidence>
<organism evidence="1 2">
    <name type="scientific">Pseudomonas proteolytica</name>
    <dbReference type="NCBI Taxonomy" id="219574"/>
    <lineage>
        <taxon>Bacteria</taxon>
        <taxon>Pseudomonadati</taxon>
        <taxon>Pseudomonadota</taxon>
        <taxon>Gammaproteobacteria</taxon>
        <taxon>Pseudomonadales</taxon>
        <taxon>Pseudomonadaceae</taxon>
        <taxon>Pseudomonas</taxon>
    </lineage>
</organism>
<accession>A0AAW4ZW82</accession>
<dbReference type="AlphaFoldDB" id="A0AAW4ZW82"/>
<protein>
    <recommendedName>
        <fullName evidence="3">HK97 gp10 family phage protein</fullName>
    </recommendedName>
</protein>
<keyword evidence="2" id="KW-1185">Reference proteome</keyword>
<name>A0AAW4ZW82_9PSED</name>
<evidence type="ECO:0000313" key="2">
    <source>
        <dbReference type="Proteomes" id="UP000814172"/>
    </source>
</evidence>
<evidence type="ECO:0008006" key="3">
    <source>
        <dbReference type="Google" id="ProtNLM"/>
    </source>
</evidence>
<reference evidence="1 2" key="1">
    <citation type="submission" date="2019-11" db="EMBL/GenBank/DDBJ databases">
        <title>Epiphytic Pseudomonas syringae from cherry orchards.</title>
        <authorList>
            <person name="Hulin M.T."/>
        </authorList>
    </citation>
    <scope>NUCLEOTIDE SEQUENCE [LARGE SCALE GENOMIC DNA]</scope>
    <source>
        <strain evidence="1 2">PA-6-9F</strain>
    </source>
</reference>
<dbReference type="EMBL" id="WKEW01000016">
    <property type="protein sequence ID" value="MCF5056784.1"/>
    <property type="molecule type" value="Genomic_DNA"/>
</dbReference>
<sequence length="174" mass="19100">MANSVGVDGYIHIEGFEKFEREAFDKKKIRAAMRKVGKLVRQKAQMNVGLARGQDSYPVSRSGALQNSINFKLSRSGFLVKVAPYLTSAMGKEFYPAYLHYGVRHGNALKPLAAGAGRGKSNRRARGERAKHVAARKANGWRIEPRANYMSDALQDAGSDVRAILSRAFSDALG</sequence>
<dbReference type="RefSeq" id="WP_236299233.1">
    <property type="nucleotide sequence ID" value="NZ_WKEB01000104.1"/>
</dbReference>
<comment type="caution">
    <text evidence="1">The sequence shown here is derived from an EMBL/GenBank/DDBJ whole genome shotgun (WGS) entry which is preliminary data.</text>
</comment>
<proteinExistence type="predicted"/>